<dbReference type="Gramene" id="Dexi7B01G0010520.1">
    <property type="protein sequence ID" value="Dexi7B01G0010520.1:cds"/>
    <property type="gene ID" value="Dexi7B01G0010520"/>
</dbReference>
<dbReference type="AlphaFoldDB" id="A0A835BXA3"/>
<organism evidence="1 2">
    <name type="scientific">Digitaria exilis</name>
    <dbReference type="NCBI Taxonomy" id="1010633"/>
    <lineage>
        <taxon>Eukaryota</taxon>
        <taxon>Viridiplantae</taxon>
        <taxon>Streptophyta</taxon>
        <taxon>Embryophyta</taxon>
        <taxon>Tracheophyta</taxon>
        <taxon>Spermatophyta</taxon>
        <taxon>Magnoliopsida</taxon>
        <taxon>Liliopsida</taxon>
        <taxon>Poales</taxon>
        <taxon>Poaceae</taxon>
        <taxon>PACMAD clade</taxon>
        <taxon>Panicoideae</taxon>
        <taxon>Panicodae</taxon>
        <taxon>Paniceae</taxon>
        <taxon>Anthephorinae</taxon>
        <taxon>Digitaria</taxon>
    </lineage>
</organism>
<protein>
    <submittedName>
        <fullName evidence="1">Uncharacterized protein</fullName>
    </submittedName>
</protein>
<accession>A0A835BXA3</accession>
<name>A0A835BXA3_9POAL</name>
<dbReference type="EMBL" id="JACEFO010001778">
    <property type="protein sequence ID" value="KAF8703427.1"/>
    <property type="molecule type" value="Genomic_DNA"/>
</dbReference>
<dbReference type="Proteomes" id="UP000636709">
    <property type="component" value="Unassembled WGS sequence"/>
</dbReference>
<dbReference type="PANTHER" id="PTHR34708">
    <property type="entry name" value="OS07G0440000 PROTEIN"/>
    <property type="match status" value="1"/>
</dbReference>
<dbReference type="PANTHER" id="PTHR34708:SF4">
    <property type="entry name" value="DUF295 DOMAIN-CONTAINING PROTEIN"/>
    <property type="match status" value="1"/>
</dbReference>
<reference evidence="1" key="1">
    <citation type="submission" date="2020-07" db="EMBL/GenBank/DDBJ databases">
        <title>Genome sequence and genetic diversity analysis of an under-domesticated orphan crop, white fonio (Digitaria exilis).</title>
        <authorList>
            <person name="Bennetzen J.L."/>
            <person name="Chen S."/>
            <person name="Ma X."/>
            <person name="Wang X."/>
            <person name="Yssel A.E.J."/>
            <person name="Chaluvadi S.R."/>
            <person name="Johnson M."/>
            <person name="Gangashetty P."/>
            <person name="Hamidou F."/>
            <person name="Sanogo M.D."/>
            <person name="Zwaenepoel A."/>
            <person name="Wallace J."/>
            <person name="Van De Peer Y."/>
            <person name="Van Deynze A."/>
        </authorList>
    </citation>
    <scope>NUCLEOTIDE SEQUENCE</scope>
    <source>
        <tissue evidence="1">Leaves</tissue>
    </source>
</reference>
<comment type="caution">
    <text evidence="1">The sequence shown here is derived from an EMBL/GenBank/DDBJ whole genome shotgun (WGS) entry which is preliminary data.</text>
</comment>
<sequence length="97" mass="10715">MKWVVLDVDGVGERDELVDLAYDVDAGEVYCVTASGDVHVLRVPRGNRRRPIVERLQRELAGVAYDPAAAYAAPYDVASEYTCAKNVFFFGGNLYQA</sequence>
<keyword evidence="2" id="KW-1185">Reference proteome</keyword>
<proteinExistence type="predicted"/>
<gene>
    <name evidence="1" type="ORF">HU200_032232</name>
</gene>
<evidence type="ECO:0000313" key="2">
    <source>
        <dbReference type="Proteomes" id="UP000636709"/>
    </source>
</evidence>
<evidence type="ECO:0000313" key="1">
    <source>
        <dbReference type="EMBL" id="KAF8703427.1"/>
    </source>
</evidence>